<dbReference type="KEGG" id="svp:Pan189_20680"/>
<gene>
    <name evidence="1" type="ORF">Pan189_20680</name>
</gene>
<name>A0A517R1D2_9PLAN</name>
<proteinExistence type="predicted"/>
<dbReference type="OrthoDB" id="9797435at2"/>
<accession>A0A517R1D2</accession>
<protein>
    <submittedName>
        <fullName evidence="1">Uncharacterized protein</fullName>
    </submittedName>
</protein>
<reference evidence="1 2" key="1">
    <citation type="submission" date="2019-02" db="EMBL/GenBank/DDBJ databases">
        <title>Deep-cultivation of Planctomycetes and their phenomic and genomic characterization uncovers novel biology.</title>
        <authorList>
            <person name="Wiegand S."/>
            <person name="Jogler M."/>
            <person name="Boedeker C."/>
            <person name="Pinto D."/>
            <person name="Vollmers J."/>
            <person name="Rivas-Marin E."/>
            <person name="Kohn T."/>
            <person name="Peeters S.H."/>
            <person name="Heuer A."/>
            <person name="Rast P."/>
            <person name="Oberbeckmann S."/>
            <person name="Bunk B."/>
            <person name="Jeske O."/>
            <person name="Meyerdierks A."/>
            <person name="Storesund J.E."/>
            <person name="Kallscheuer N."/>
            <person name="Luecker S."/>
            <person name="Lage O.M."/>
            <person name="Pohl T."/>
            <person name="Merkel B.J."/>
            <person name="Hornburger P."/>
            <person name="Mueller R.-W."/>
            <person name="Bruemmer F."/>
            <person name="Labrenz M."/>
            <person name="Spormann A.M."/>
            <person name="Op den Camp H."/>
            <person name="Overmann J."/>
            <person name="Amann R."/>
            <person name="Jetten M.S.M."/>
            <person name="Mascher T."/>
            <person name="Medema M.H."/>
            <person name="Devos D.P."/>
            <person name="Kaster A.-K."/>
            <person name="Ovreas L."/>
            <person name="Rohde M."/>
            <person name="Galperin M.Y."/>
            <person name="Jogler C."/>
        </authorList>
    </citation>
    <scope>NUCLEOTIDE SEQUENCE [LARGE SCALE GENOMIC DNA]</scope>
    <source>
        <strain evidence="1 2">Pan189</strain>
    </source>
</reference>
<dbReference type="EMBL" id="CP036268">
    <property type="protein sequence ID" value="QDT37686.1"/>
    <property type="molecule type" value="Genomic_DNA"/>
</dbReference>
<dbReference type="RefSeq" id="WP_145363780.1">
    <property type="nucleotide sequence ID" value="NZ_CP036268.1"/>
</dbReference>
<organism evidence="1 2">
    <name type="scientific">Stratiformator vulcanicus</name>
    <dbReference type="NCBI Taxonomy" id="2527980"/>
    <lineage>
        <taxon>Bacteria</taxon>
        <taxon>Pseudomonadati</taxon>
        <taxon>Planctomycetota</taxon>
        <taxon>Planctomycetia</taxon>
        <taxon>Planctomycetales</taxon>
        <taxon>Planctomycetaceae</taxon>
        <taxon>Stratiformator</taxon>
    </lineage>
</organism>
<dbReference type="Proteomes" id="UP000317318">
    <property type="component" value="Chromosome"/>
</dbReference>
<evidence type="ECO:0000313" key="2">
    <source>
        <dbReference type="Proteomes" id="UP000317318"/>
    </source>
</evidence>
<keyword evidence="2" id="KW-1185">Reference proteome</keyword>
<dbReference type="AlphaFoldDB" id="A0A517R1D2"/>
<sequence length="87" mass="9873">MATQIKNTPITTLRERGGLKATIWKNSSQRGDFYSIEFSRTYKSEDGYHDSKSFNESDLLVLAHLATKAHDHVSVLRKKDADSNSQE</sequence>
<evidence type="ECO:0000313" key="1">
    <source>
        <dbReference type="EMBL" id="QDT37686.1"/>
    </source>
</evidence>